<sequence length="310" mass="35833">MTEIKPQGKSFLEKYEVERIIVDSDFDGVICGALLRKVFPKVEIIQSKASEIQEGAIDHLITKKTLMADLRYSPSCGYFFDHHESNRPETDFIGEWMPVDSAAQVIYSYFRDVADFSDFDPIIAEINKFDSGNISLEDFLHPNDTYKLALIISRDQKYFNLLLIELLSRVSLEKVCDHPFVKEKIDKYLTLRGEMSEFVRKNSEIINDVVFVNLRNYQLREKMTSYVYTAEHINSKVIVVEKPHEREGWSKIRLYRNNFCAVKNVINLLEIAKKMSPKTAGGHKGACGFNIEGELDKIKLEDFIRHSLKS</sequence>
<accession>A0A955L0A3</accession>
<name>A0A955L0A3_9BACT</name>
<reference evidence="1" key="2">
    <citation type="journal article" date="2021" name="Microbiome">
        <title>Successional dynamics and alternative stable states in a saline activated sludge microbial community over 9 years.</title>
        <authorList>
            <person name="Wang Y."/>
            <person name="Ye J."/>
            <person name="Ju F."/>
            <person name="Liu L."/>
            <person name="Boyd J.A."/>
            <person name="Deng Y."/>
            <person name="Parks D.H."/>
            <person name="Jiang X."/>
            <person name="Yin X."/>
            <person name="Woodcroft B.J."/>
            <person name="Tyson G.W."/>
            <person name="Hugenholtz P."/>
            <person name="Polz M.F."/>
            <person name="Zhang T."/>
        </authorList>
    </citation>
    <scope>NUCLEOTIDE SEQUENCE</scope>
    <source>
        <strain evidence="1">HKST-UBA15</strain>
    </source>
</reference>
<comment type="caution">
    <text evidence="1">The sequence shown here is derived from an EMBL/GenBank/DDBJ whole genome shotgun (WGS) entry which is preliminary data.</text>
</comment>
<dbReference type="SUPFAM" id="SSF64182">
    <property type="entry name" value="DHH phosphoesterases"/>
    <property type="match status" value="1"/>
</dbReference>
<dbReference type="Proteomes" id="UP000745577">
    <property type="component" value="Unassembled WGS sequence"/>
</dbReference>
<protein>
    <recommendedName>
        <fullName evidence="3">DHHA1 domain-containing protein</fullName>
    </recommendedName>
</protein>
<organism evidence="1 2">
    <name type="scientific">Candidatus Dojkabacteria bacterium</name>
    <dbReference type="NCBI Taxonomy" id="2099670"/>
    <lineage>
        <taxon>Bacteria</taxon>
        <taxon>Candidatus Dojkabacteria</taxon>
    </lineage>
</organism>
<reference evidence="1" key="1">
    <citation type="submission" date="2020-04" db="EMBL/GenBank/DDBJ databases">
        <authorList>
            <person name="Zhang T."/>
        </authorList>
    </citation>
    <scope>NUCLEOTIDE SEQUENCE</scope>
    <source>
        <strain evidence="1">HKST-UBA15</strain>
    </source>
</reference>
<dbReference type="EMBL" id="JAGQLL010000019">
    <property type="protein sequence ID" value="MCA9379924.1"/>
    <property type="molecule type" value="Genomic_DNA"/>
</dbReference>
<evidence type="ECO:0008006" key="3">
    <source>
        <dbReference type="Google" id="ProtNLM"/>
    </source>
</evidence>
<dbReference type="InterPro" id="IPR038763">
    <property type="entry name" value="DHH_sf"/>
</dbReference>
<evidence type="ECO:0000313" key="1">
    <source>
        <dbReference type="EMBL" id="MCA9379924.1"/>
    </source>
</evidence>
<dbReference type="AlphaFoldDB" id="A0A955L0A3"/>
<gene>
    <name evidence="1" type="ORF">KC675_01965</name>
</gene>
<evidence type="ECO:0000313" key="2">
    <source>
        <dbReference type="Proteomes" id="UP000745577"/>
    </source>
</evidence>
<proteinExistence type="predicted"/>